<comment type="caution">
    <text evidence="2">The sequence shown here is derived from an EMBL/GenBank/DDBJ whole genome shotgun (WGS) entry which is preliminary data.</text>
</comment>
<feature type="region of interest" description="Disordered" evidence="1">
    <location>
        <begin position="1"/>
        <end position="26"/>
    </location>
</feature>
<protein>
    <submittedName>
        <fullName evidence="2">Uncharacterized protein</fullName>
    </submittedName>
</protein>
<dbReference type="EMBL" id="ACYT02000038">
    <property type="protein sequence ID" value="EFF79725.1"/>
    <property type="molecule type" value="Genomic_DNA"/>
</dbReference>
<gene>
    <name evidence="2" type="ORF">HMPREF0970_01359</name>
</gene>
<dbReference type="AlphaFoldDB" id="D4TZH8"/>
<reference evidence="2 3" key="1">
    <citation type="submission" date="2009-10" db="EMBL/GenBank/DDBJ databases">
        <authorList>
            <person name="Weinstock G."/>
            <person name="Sodergren E."/>
            <person name="Clifton S."/>
            <person name="Fulton L."/>
            <person name="Fulton B."/>
            <person name="Courtney L."/>
            <person name="Fronick C."/>
            <person name="Harrison M."/>
            <person name="Strong C."/>
            <person name="Farmer C."/>
            <person name="Delahaunty K."/>
            <person name="Markovic C."/>
            <person name="Hall O."/>
            <person name="Minx P."/>
            <person name="Tomlinson C."/>
            <person name="Mitreva M."/>
            <person name="Nelson J."/>
            <person name="Hou S."/>
            <person name="Wollam A."/>
            <person name="Pepin K.H."/>
            <person name="Johnson M."/>
            <person name="Bhonagiri V."/>
            <person name="Nash W.E."/>
            <person name="Warren W."/>
            <person name="Chinwalla A."/>
            <person name="Mardis E.R."/>
            <person name="Wilson R.K."/>
        </authorList>
    </citation>
    <scope>NUCLEOTIDE SEQUENCE [LARGE SCALE GENOMIC DNA]</scope>
    <source>
        <strain evidence="2 3">F0309</strain>
    </source>
</reference>
<sequence>MAATQHRGRWQSGRTLVPASPDEVGARHAHPCGFRGLGGRICVMVAQHCWCFVSVLRVP</sequence>
<evidence type="ECO:0000313" key="2">
    <source>
        <dbReference type="EMBL" id="EFF79725.1"/>
    </source>
</evidence>
<organism evidence="2 3">
    <name type="scientific">Schaalia odontolytica F0309</name>
    <dbReference type="NCBI Taxonomy" id="649742"/>
    <lineage>
        <taxon>Bacteria</taxon>
        <taxon>Bacillati</taxon>
        <taxon>Actinomycetota</taxon>
        <taxon>Actinomycetes</taxon>
        <taxon>Actinomycetales</taxon>
        <taxon>Actinomycetaceae</taxon>
        <taxon>Schaalia</taxon>
    </lineage>
</organism>
<evidence type="ECO:0000313" key="3">
    <source>
        <dbReference type="Proteomes" id="UP000003150"/>
    </source>
</evidence>
<evidence type="ECO:0000256" key="1">
    <source>
        <dbReference type="SAM" id="MobiDB-lite"/>
    </source>
</evidence>
<proteinExistence type="predicted"/>
<name>D4TZH8_9ACTO</name>
<accession>D4TZH8</accession>
<dbReference type="Proteomes" id="UP000003150">
    <property type="component" value="Unassembled WGS sequence"/>
</dbReference>
<dbReference type="HOGENOM" id="CLU_2949850_0_0_11"/>